<gene>
    <name evidence="1" type="ordered locus">msl7785</name>
</gene>
<dbReference type="EMBL" id="BA000012">
    <property type="protein sequence ID" value="BAB54173.1"/>
    <property type="molecule type" value="Genomic_DNA"/>
</dbReference>
<dbReference type="KEGG" id="mlo:msl7785"/>
<accession>Q984Z0</accession>
<sequence length="40" mass="4470">MAKPSKSGAFDIANPAMIVCKHCYFEMINLSICLCHPQQE</sequence>
<protein>
    <submittedName>
        <fullName evidence="1">Msl7785 protein</fullName>
    </submittedName>
</protein>
<evidence type="ECO:0000313" key="1">
    <source>
        <dbReference type="EMBL" id="BAB54173.1"/>
    </source>
</evidence>
<proteinExistence type="predicted"/>
<evidence type="ECO:0000313" key="2">
    <source>
        <dbReference type="Proteomes" id="UP000000552"/>
    </source>
</evidence>
<dbReference type="Proteomes" id="UP000000552">
    <property type="component" value="Chromosome"/>
</dbReference>
<dbReference type="HOGENOM" id="CLU_3295500_0_0_5"/>
<organism evidence="1 2">
    <name type="scientific">Mesorhizobium japonicum (strain LMG 29417 / CECT 9101 / MAFF 303099)</name>
    <name type="common">Mesorhizobium loti (strain MAFF 303099)</name>
    <dbReference type="NCBI Taxonomy" id="266835"/>
    <lineage>
        <taxon>Bacteria</taxon>
        <taxon>Pseudomonadati</taxon>
        <taxon>Pseudomonadota</taxon>
        <taxon>Alphaproteobacteria</taxon>
        <taxon>Hyphomicrobiales</taxon>
        <taxon>Phyllobacteriaceae</taxon>
        <taxon>Mesorhizobium</taxon>
    </lineage>
</organism>
<dbReference type="AlphaFoldDB" id="Q984Z0"/>
<name>Q984Z0_RHILO</name>
<reference evidence="1 2" key="1">
    <citation type="journal article" date="2000" name="DNA Res.">
        <title>Complete genome structure of the nitrogen-fixing symbiotic bacterium Mesorhizobium loti.</title>
        <authorList>
            <person name="Kaneko T."/>
            <person name="Nakamura Y."/>
            <person name="Sato S."/>
            <person name="Asamizu E."/>
            <person name="Kato T."/>
            <person name="Sasamoto S."/>
            <person name="Watanabe A."/>
            <person name="Idesawa K."/>
            <person name="Ishikawa A."/>
            <person name="Kawashima K."/>
            <person name="Kimura T."/>
            <person name="Kishida Y."/>
            <person name="Kiyokawa C."/>
            <person name="Kohara M."/>
            <person name="Matsumoto M."/>
            <person name="Matsuno A."/>
            <person name="Mochizuki Y."/>
            <person name="Nakayama S."/>
            <person name="Nakazaki N."/>
            <person name="Shimpo S."/>
            <person name="Sugimoto M."/>
            <person name="Takeuchi C."/>
            <person name="Yamada M."/>
            <person name="Tabata S."/>
        </authorList>
    </citation>
    <scope>NUCLEOTIDE SEQUENCE [LARGE SCALE GENOMIC DNA]</scope>
    <source>
        <strain evidence="2">LMG 29417 / CECT 9101 / MAFF 303099</strain>
    </source>
</reference>